<evidence type="ECO:0000313" key="2">
    <source>
        <dbReference type="EMBL" id="MBA8957609.1"/>
    </source>
</evidence>
<name>A0A7W3M0G4_ACTNM</name>
<dbReference type="EMBL" id="JACJIA010000026">
    <property type="protein sequence ID" value="MBA8957609.1"/>
    <property type="molecule type" value="Genomic_DNA"/>
</dbReference>
<keyword evidence="1" id="KW-0472">Membrane</keyword>
<protein>
    <submittedName>
        <fullName evidence="2">Uncharacterized protein</fullName>
    </submittedName>
</protein>
<organism evidence="2 3">
    <name type="scientific">Actinomadura namibiensis</name>
    <dbReference type="NCBI Taxonomy" id="182080"/>
    <lineage>
        <taxon>Bacteria</taxon>
        <taxon>Bacillati</taxon>
        <taxon>Actinomycetota</taxon>
        <taxon>Actinomycetes</taxon>
        <taxon>Streptosporangiales</taxon>
        <taxon>Thermomonosporaceae</taxon>
        <taxon>Actinomadura</taxon>
    </lineage>
</organism>
<keyword evidence="3" id="KW-1185">Reference proteome</keyword>
<dbReference type="AlphaFoldDB" id="A0A7W3M0G4"/>
<reference evidence="2 3" key="1">
    <citation type="submission" date="2020-08" db="EMBL/GenBank/DDBJ databases">
        <title>Genomic Encyclopedia of Type Strains, Phase IV (KMG-IV): sequencing the most valuable type-strain genomes for metagenomic binning, comparative biology and taxonomic classification.</title>
        <authorList>
            <person name="Goeker M."/>
        </authorList>
    </citation>
    <scope>NUCLEOTIDE SEQUENCE [LARGE SCALE GENOMIC DNA]</scope>
    <source>
        <strain evidence="2 3">DSM 44197</strain>
    </source>
</reference>
<accession>A0A7W3M0G4</accession>
<comment type="caution">
    <text evidence="2">The sequence shown here is derived from an EMBL/GenBank/DDBJ whole genome shotgun (WGS) entry which is preliminary data.</text>
</comment>
<evidence type="ECO:0000313" key="3">
    <source>
        <dbReference type="Proteomes" id="UP000572680"/>
    </source>
</evidence>
<proteinExistence type="predicted"/>
<keyword evidence="1" id="KW-0812">Transmembrane</keyword>
<sequence length="62" mass="6920">MEEEKYTMRNKSYEPEVGGRDVLRLVGLAVAFFAIAAVIIFLMQHFHTDTGPAPMPPRPTAT</sequence>
<dbReference type="RefSeq" id="WP_182849413.1">
    <property type="nucleotide sequence ID" value="NZ_BAAALP010000067.1"/>
</dbReference>
<dbReference type="Proteomes" id="UP000572680">
    <property type="component" value="Unassembled WGS sequence"/>
</dbReference>
<feature type="transmembrane region" description="Helical" evidence="1">
    <location>
        <begin position="21"/>
        <end position="46"/>
    </location>
</feature>
<keyword evidence="1" id="KW-1133">Transmembrane helix</keyword>
<gene>
    <name evidence="2" type="ORF">HNR61_009304</name>
</gene>
<evidence type="ECO:0000256" key="1">
    <source>
        <dbReference type="SAM" id="Phobius"/>
    </source>
</evidence>